<name>A0A410VEF8_9BRAD</name>
<evidence type="ECO:0000256" key="9">
    <source>
        <dbReference type="ARBA" id="ARBA00038276"/>
    </source>
</evidence>
<dbReference type="GO" id="GO:0016779">
    <property type="term" value="F:nucleotidyltransferase activity"/>
    <property type="evidence" value="ECO:0007669"/>
    <property type="project" value="UniProtKB-KW"/>
</dbReference>
<keyword evidence="8" id="KW-0460">Magnesium</keyword>
<dbReference type="EMBL" id="BMHC01000022">
    <property type="protein sequence ID" value="GGI31778.1"/>
    <property type="molecule type" value="Genomic_DNA"/>
</dbReference>
<evidence type="ECO:0000313" key="11">
    <source>
        <dbReference type="EMBL" id="GGI31778.1"/>
    </source>
</evidence>
<dbReference type="Proteomes" id="UP000625079">
    <property type="component" value="Unassembled WGS sequence"/>
</dbReference>
<dbReference type="RefSeq" id="WP_128968679.1">
    <property type="nucleotide sequence ID" value="NZ_BMHC01000022.1"/>
</dbReference>
<keyword evidence="13" id="KW-1185">Reference proteome</keyword>
<protein>
    <submittedName>
        <fullName evidence="12">DNA polymerase III subunit beta</fullName>
    </submittedName>
</protein>
<evidence type="ECO:0000259" key="10">
    <source>
        <dbReference type="Pfam" id="PF01909"/>
    </source>
</evidence>
<evidence type="ECO:0000256" key="2">
    <source>
        <dbReference type="ARBA" id="ARBA00022649"/>
    </source>
</evidence>
<dbReference type="PANTHER" id="PTHR33571:SF12">
    <property type="entry name" value="BSL3053 PROTEIN"/>
    <property type="match status" value="1"/>
</dbReference>
<dbReference type="CDD" id="cd05403">
    <property type="entry name" value="NT_KNTase_like"/>
    <property type="match status" value="1"/>
</dbReference>
<proteinExistence type="inferred from homology"/>
<dbReference type="GO" id="GO:0046872">
    <property type="term" value="F:metal ion binding"/>
    <property type="evidence" value="ECO:0007669"/>
    <property type="project" value="UniProtKB-KW"/>
</dbReference>
<dbReference type="GO" id="GO:0005524">
    <property type="term" value="F:ATP binding"/>
    <property type="evidence" value="ECO:0007669"/>
    <property type="project" value="UniProtKB-KW"/>
</dbReference>
<keyword evidence="5" id="KW-0479">Metal-binding</keyword>
<keyword evidence="2" id="KW-1277">Toxin-antitoxin system</keyword>
<evidence type="ECO:0000256" key="3">
    <source>
        <dbReference type="ARBA" id="ARBA00022679"/>
    </source>
</evidence>
<comment type="similarity">
    <text evidence="9">Belongs to the MntA antitoxin family.</text>
</comment>
<evidence type="ECO:0000256" key="1">
    <source>
        <dbReference type="ARBA" id="ARBA00001946"/>
    </source>
</evidence>
<evidence type="ECO:0000256" key="6">
    <source>
        <dbReference type="ARBA" id="ARBA00022741"/>
    </source>
</evidence>
<comment type="cofactor">
    <cofactor evidence="1">
        <name>Mg(2+)</name>
        <dbReference type="ChEBI" id="CHEBI:18420"/>
    </cofactor>
</comment>
<dbReference type="EMBL" id="CP030057">
    <property type="protein sequence ID" value="QOZ63107.1"/>
    <property type="molecule type" value="Genomic_DNA"/>
</dbReference>
<dbReference type="PANTHER" id="PTHR33571">
    <property type="entry name" value="SSL8005 PROTEIN"/>
    <property type="match status" value="1"/>
</dbReference>
<gene>
    <name evidence="11" type="ORF">GCM10010987_66100</name>
    <name evidence="12" type="ORF">XH86_33510</name>
</gene>
<reference evidence="12 13" key="2">
    <citation type="submission" date="2018-06" db="EMBL/GenBank/DDBJ databases">
        <title>Comparative genomics of rhizobia nodulating Arachis hypogaea in China.</title>
        <authorList>
            <person name="Li Y."/>
        </authorList>
    </citation>
    <scope>NUCLEOTIDE SEQUENCE [LARGE SCALE GENOMIC DNA]</scope>
    <source>
        <strain evidence="12 13">CCBAU 51658</strain>
    </source>
</reference>
<accession>A0A410VEF8</accession>
<keyword evidence="3" id="KW-0808">Transferase</keyword>
<dbReference type="InterPro" id="IPR043519">
    <property type="entry name" value="NT_sf"/>
</dbReference>
<dbReference type="Pfam" id="PF01909">
    <property type="entry name" value="NTP_transf_2"/>
    <property type="match status" value="1"/>
</dbReference>
<evidence type="ECO:0000313" key="14">
    <source>
        <dbReference type="Proteomes" id="UP000625079"/>
    </source>
</evidence>
<keyword evidence="7" id="KW-0067">ATP-binding</keyword>
<dbReference type="InterPro" id="IPR002934">
    <property type="entry name" value="Polymerase_NTP_transf_dom"/>
</dbReference>
<evidence type="ECO:0000256" key="8">
    <source>
        <dbReference type="ARBA" id="ARBA00022842"/>
    </source>
</evidence>
<organism evidence="11 14">
    <name type="scientific">Bradyrhizobium guangdongense</name>
    <dbReference type="NCBI Taxonomy" id="1325090"/>
    <lineage>
        <taxon>Bacteria</taxon>
        <taxon>Pseudomonadati</taxon>
        <taxon>Pseudomonadota</taxon>
        <taxon>Alphaproteobacteria</taxon>
        <taxon>Hyphomicrobiales</taxon>
        <taxon>Nitrobacteraceae</taxon>
        <taxon>Bradyrhizobium</taxon>
    </lineage>
</organism>
<reference evidence="11" key="3">
    <citation type="submission" date="2022-12" db="EMBL/GenBank/DDBJ databases">
        <authorList>
            <person name="Sun Q."/>
            <person name="Zhou Y."/>
        </authorList>
    </citation>
    <scope>NUCLEOTIDE SEQUENCE</scope>
    <source>
        <strain evidence="11">CGMCC 1.15034</strain>
    </source>
</reference>
<evidence type="ECO:0000313" key="13">
    <source>
        <dbReference type="Proteomes" id="UP000593880"/>
    </source>
</evidence>
<feature type="domain" description="Polymerase nucleotidyl transferase" evidence="10">
    <location>
        <begin position="11"/>
        <end position="98"/>
    </location>
</feature>
<evidence type="ECO:0000256" key="7">
    <source>
        <dbReference type="ARBA" id="ARBA00022840"/>
    </source>
</evidence>
<dbReference type="Gene3D" id="3.30.460.10">
    <property type="entry name" value="Beta Polymerase, domain 2"/>
    <property type="match status" value="1"/>
</dbReference>
<dbReference type="InterPro" id="IPR052038">
    <property type="entry name" value="Type-VII_TA_antitoxin"/>
</dbReference>
<dbReference type="AlphaFoldDB" id="A0A410VEF8"/>
<keyword evidence="4" id="KW-0548">Nucleotidyltransferase</keyword>
<keyword evidence="6" id="KW-0547">Nucleotide-binding</keyword>
<dbReference type="SUPFAM" id="SSF81301">
    <property type="entry name" value="Nucleotidyltransferase"/>
    <property type="match status" value="1"/>
</dbReference>
<dbReference type="OrthoDB" id="9809323at2"/>
<sequence length="103" mass="11508">MHAEIERHRDALRALCDRYGVVRLELFGSGARGDDFDSARSDADFLVEFDKNSGMPPLDQFLGLAEGLERLLGRPVDLVEASALKNPYVRATINRSRELIYAA</sequence>
<evidence type="ECO:0000256" key="5">
    <source>
        <dbReference type="ARBA" id="ARBA00022723"/>
    </source>
</evidence>
<dbReference type="Proteomes" id="UP000593880">
    <property type="component" value="Chromosome"/>
</dbReference>
<reference evidence="11" key="1">
    <citation type="journal article" date="2014" name="Int. J. Syst. Evol. Microbiol.">
        <title>Complete genome sequence of Corynebacterium casei LMG S-19264T (=DSM 44701T), isolated from a smear-ripened cheese.</title>
        <authorList>
            <consortium name="US DOE Joint Genome Institute (JGI-PGF)"/>
            <person name="Walter F."/>
            <person name="Albersmeier A."/>
            <person name="Kalinowski J."/>
            <person name="Ruckert C."/>
        </authorList>
    </citation>
    <scope>NUCLEOTIDE SEQUENCE</scope>
    <source>
        <strain evidence="11">CGMCC 1.15034</strain>
    </source>
</reference>
<evidence type="ECO:0000256" key="4">
    <source>
        <dbReference type="ARBA" id="ARBA00022695"/>
    </source>
</evidence>
<evidence type="ECO:0000313" key="12">
    <source>
        <dbReference type="EMBL" id="QOZ63107.1"/>
    </source>
</evidence>